<evidence type="ECO:0000313" key="7">
    <source>
        <dbReference type="EMBL" id="MDN5204575.1"/>
    </source>
</evidence>
<dbReference type="Gene3D" id="3.30.1120.10">
    <property type="match status" value="1"/>
</dbReference>
<dbReference type="PANTHER" id="PTHR42693:SF53">
    <property type="entry name" value="ENDO-4-O-SULFATASE"/>
    <property type="match status" value="1"/>
</dbReference>
<dbReference type="RefSeq" id="WP_346754599.1">
    <property type="nucleotide sequence ID" value="NZ_JAUJEA010000012.1"/>
</dbReference>
<dbReference type="Gene3D" id="3.40.720.10">
    <property type="entry name" value="Alkaline Phosphatase, subunit A"/>
    <property type="match status" value="1"/>
</dbReference>
<dbReference type="PROSITE" id="PS00523">
    <property type="entry name" value="SULFATASE_1"/>
    <property type="match status" value="1"/>
</dbReference>
<dbReference type="PANTHER" id="PTHR42693">
    <property type="entry name" value="ARYLSULFATASE FAMILY MEMBER"/>
    <property type="match status" value="1"/>
</dbReference>
<sequence>MNNCKLIKYTILAISIMISACGTNNKKEVPPNIVIIFTDDQGYADVGTYGARGFKTPHLDAMATEGMKFTDFYVASSVCSPSRAALLTGCYPQRIGIPGVLFPERLNTEWNPKQRNTKTGIHPDETTIAEMLKDKGYATGCFGKWHLGHHKQFLPLQQGFDEYFGLPYSNDMRPGKKKNKRSYPDLPLMNGNDVHRYMEDDQSMLTTEYTERAIDFIKRNKDNPFFVYLPHTMPHIPLYVSEKFDGHSEKGIYGDVIEEIDWSVGQINKTLQELGLEENTLVIFTCDNGPWLIFGDHGGSAYPLREGKFTTFEGGQRVPCLMKWPKVIPEGYVCSEIASTLDMLPTIAKITGSNLPSRKIDGYDITDLMLGKQDAKSPRDAFFYYRGWNLEAVRSGKWKLHLPHQYNQVIVSDEGNVHGRKGIKAEIELSLFDLSTDVGEQHNVADSNPEIVESLLAKIEAMKKELGSSEEEGTGKRDCGWQVSQPPPSPLQRGTFGGPQIFINEYI</sequence>
<keyword evidence="8" id="KW-1185">Reference proteome</keyword>
<dbReference type="Proteomes" id="UP001172082">
    <property type="component" value="Unassembled WGS sequence"/>
</dbReference>
<dbReference type="Pfam" id="PF14707">
    <property type="entry name" value="Sulfatase_C"/>
    <property type="match status" value="1"/>
</dbReference>
<dbReference type="CDD" id="cd16026">
    <property type="entry name" value="GALNS_like"/>
    <property type="match status" value="1"/>
</dbReference>
<dbReference type="InterPro" id="IPR017850">
    <property type="entry name" value="Alkaline_phosphatase_core_sf"/>
</dbReference>
<keyword evidence="3" id="KW-0378">Hydrolase</keyword>
<protein>
    <submittedName>
        <fullName evidence="7">Sulfatase</fullName>
    </submittedName>
</protein>
<evidence type="ECO:0000256" key="5">
    <source>
        <dbReference type="SAM" id="MobiDB-lite"/>
    </source>
</evidence>
<comment type="caution">
    <text evidence="7">The sequence shown here is derived from an EMBL/GenBank/DDBJ whole genome shotgun (WGS) entry which is preliminary data.</text>
</comment>
<keyword evidence="4" id="KW-0106">Calcium</keyword>
<evidence type="ECO:0000259" key="6">
    <source>
        <dbReference type="Pfam" id="PF00884"/>
    </source>
</evidence>
<evidence type="ECO:0000256" key="1">
    <source>
        <dbReference type="ARBA" id="ARBA00008779"/>
    </source>
</evidence>
<proteinExistence type="inferred from homology"/>
<name>A0ABT8KUX9_9BACT</name>
<dbReference type="EMBL" id="JAUJEA010000012">
    <property type="protein sequence ID" value="MDN5204575.1"/>
    <property type="molecule type" value="Genomic_DNA"/>
</dbReference>
<feature type="compositionally biased region" description="Basic and acidic residues" evidence="5">
    <location>
        <begin position="466"/>
        <end position="479"/>
    </location>
</feature>
<dbReference type="InterPro" id="IPR024607">
    <property type="entry name" value="Sulfatase_CS"/>
</dbReference>
<evidence type="ECO:0000313" key="8">
    <source>
        <dbReference type="Proteomes" id="UP001172082"/>
    </source>
</evidence>
<dbReference type="SUPFAM" id="SSF53649">
    <property type="entry name" value="Alkaline phosphatase-like"/>
    <property type="match status" value="1"/>
</dbReference>
<evidence type="ECO:0000256" key="4">
    <source>
        <dbReference type="ARBA" id="ARBA00022837"/>
    </source>
</evidence>
<feature type="domain" description="Sulfatase N-terminal" evidence="6">
    <location>
        <begin position="31"/>
        <end position="352"/>
    </location>
</feature>
<accession>A0ABT8KUX9</accession>
<gene>
    <name evidence="7" type="ORF">QQ008_24495</name>
</gene>
<dbReference type="InterPro" id="IPR000917">
    <property type="entry name" value="Sulfatase_N"/>
</dbReference>
<keyword evidence="2" id="KW-0479">Metal-binding</keyword>
<feature type="region of interest" description="Disordered" evidence="5">
    <location>
        <begin position="466"/>
        <end position="497"/>
    </location>
</feature>
<dbReference type="PROSITE" id="PS51257">
    <property type="entry name" value="PROKAR_LIPOPROTEIN"/>
    <property type="match status" value="1"/>
</dbReference>
<dbReference type="InterPro" id="IPR050738">
    <property type="entry name" value="Sulfatase"/>
</dbReference>
<comment type="similarity">
    <text evidence="1">Belongs to the sulfatase family.</text>
</comment>
<organism evidence="7 8">
    <name type="scientific">Splendidivirga corallicola</name>
    <dbReference type="NCBI Taxonomy" id="3051826"/>
    <lineage>
        <taxon>Bacteria</taxon>
        <taxon>Pseudomonadati</taxon>
        <taxon>Bacteroidota</taxon>
        <taxon>Cytophagia</taxon>
        <taxon>Cytophagales</taxon>
        <taxon>Splendidivirgaceae</taxon>
        <taxon>Splendidivirga</taxon>
    </lineage>
</organism>
<evidence type="ECO:0000256" key="3">
    <source>
        <dbReference type="ARBA" id="ARBA00022801"/>
    </source>
</evidence>
<evidence type="ECO:0000256" key="2">
    <source>
        <dbReference type="ARBA" id="ARBA00022723"/>
    </source>
</evidence>
<reference evidence="7" key="1">
    <citation type="submission" date="2023-06" db="EMBL/GenBank/DDBJ databases">
        <title>Genomic of Parafulvivirga corallium.</title>
        <authorList>
            <person name="Wang G."/>
        </authorList>
    </citation>
    <scope>NUCLEOTIDE SEQUENCE</scope>
    <source>
        <strain evidence="7">BMA10</strain>
    </source>
</reference>
<dbReference type="Pfam" id="PF00884">
    <property type="entry name" value="Sulfatase"/>
    <property type="match status" value="1"/>
</dbReference>